<organism evidence="1 2">
    <name type="scientific">Companilactobacillus suantsaicola</name>
    <dbReference type="NCBI Taxonomy" id="2487723"/>
    <lineage>
        <taxon>Bacteria</taxon>
        <taxon>Bacillati</taxon>
        <taxon>Bacillota</taxon>
        <taxon>Bacilli</taxon>
        <taxon>Lactobacillales</taxon>
        <taxon>Lactobacillaceae</taxon>
        <taxon>Companilactobacillus</taxon>
    </lineage>
</organism>
<proteinExistence type="predicted"/>
<gene>
    <name evidence="1" type="ORF">EGT49_11885</name>
</gene>
<name>A0A4Z0JF00_9LACO</name>
<accession>A0A4Z0JF00</accession>
<comment type="caution">
    <text evidence="1">The sequence shown here is derived from an EMBL/GenBank/DDBJ whole genome shotgun (WGS) entry which is preliminary data.</text>
</comment>
<dbReference type="EMBL" id="RKLY01000044">
    <property type="protein sequence ID" value="TGD21170.1"/>
    <property type="molecule type" value="Genomic_DNA"/>
</dbReference>
<dbReference type="Proteomes" id="UP000298021">
    <property type="component" value="Unassembled WGS sequence"/>
</dbReference>
<evidence type="ECO:0000313" key="2">
    <source>
        <dbReference type="Proteomes" id="UP000298021"/>
    </source>
</evidence>
<dbReference type="OrthoDB" id="2325003at2"/>
<protein>
    <submittedName>
        <fullName evidence="1">Uncharacterized protein</fullName>
    </submittedName>
</protein>
<dbReference type="RefSeq" id="WP_135374556.1">
    <property type="nucleotide sequence ID" value="NZ_RKLY01000044.1"/>
</dbReference>
<sequence>MKKILLLLVVFPMVALSILPTKTVLADSVQYRSEKFLNKVSKFNQTLNKKLYKQIKSADSPTSIEQRSQHLNHSWFTFINKINYLKNDQLEIYVNDDFKKLSNTKRAQVVGFVQQLTLANLDIIKGVNPTTYKQGLFSAVFCDGKFLGRTLFLDHKDFLWND</sequence>
<reference evidence="1 2" key="1">
    <citation type="submission" date="2018-10" db="EMBL/GenBank/DDBJ databases">
        <title>Lactobacillus sp. R7 and Lactobacillus sp. R19 isolated from fermented mustard green product of Taiwan.</title>
        <authorList>
            <person name="Lin S.-T."/>
        </authorList>
    </citation>
    <scope>NUCLEOTIDE SEQUENCE [LARGE SCALE GENOMIC DNA]</scope>
    <source>
        <strain evidence="1 2">BCRC 81127</strain>
    </source>
</reference>
<keyword evidence="2" id="KW-1185">Reference proteome</keyword>
<evidence type="ECO:0000313" key="1">
    <source>
        <dbReference type="EMBL" id="TGD21170.1"/>
    </source>
</evidence>
<dbReference type="AlphaFoldDB" id="A0A4Z0JF00"/>